<name>A0AAE5CD05_9BACT</name>
<dbReference type="AlphaFoldDB" id="A0AAE5CD05"/>
<dbReference type="EMBL" id="JAACAK010000049">
    <property type="protein sequence ID" value="NIR74909.1"/>
    <property type="molecule type" value="Genomic_DNA"/>
</dbReference>
<sequence length="341" mass="38452">MKRHLIGITLAVMAVAFGCGDSRTVLTVYSPHGKEQLVLFEERFEALHPEVDVQWVDMGSQEVLDRVRSESANPQADVWYGGPALFFERAAADELLEPYRPSWAGSVLPEARGPGDHYFGVYLTPAVIAYNSEAVDSAEAPRDWDDVLEPRWKGEVLIRDPLASGTMRTIFGMIMYRSIQETGDTAAGYEWLRKLDAQTKEYVLNPALLYQKLARQEGVITLWNLPDVLRVQDRVHLAYVLPESGTPVLVDGVAVVRGAEQGEWARAFVDYLGSVEGQLLAARSAYRNITRTDIPDDSLPDWLVNVKRELVPMEVDWALLETRGREWMRYWDASIRGQGVR</sequence>
<dbReference type="PANTHER" id="PTHR30006">
    <property type="entry name" value="THIAMINE-BINDING PERIPLASMIC PROTEIN-RELATED"/>
    <property type="match status" value="1"/>
</dbReference>
<dbReference type="Gene3D" id="3.40.190.10">
    <property type="entry name" value="Periplasmic binding protein-like II"/>
    <property type="match status" value="2"/>
</dbReference>
<reference evidence="2 3" key="1">
    <citation type="submission" date="2020-01" db="EMBL/GenBank/DDBJ databases">
        <title>Genomes assembled from Gulf of Kutch pelagic sediment metagenomes.</title>
        <authorList>
            <person name="Chandrashekar M."/>
            <person name="Mahajan M.S."/>
            <person name="Dave K.J."/>
            <person name="Vatsa P."/>
            <person name="Nathani N.M."/>
        </authorList>
    </citation>
    <scope>NUCLEOTIDE SEQUENCE [LARGE SCALE GENOMIC DNA]</scope>
    <source>
        <strain evidence="2">KS3-K002</strain>
    </source>
</reference>
<organism evidence="2 3">
    <name type="scientific">Candidatus Kutchimonas denitrificans</name>
    <dbReference type="NCBI Taxonomy" id="3056748"/>
    <lineage>
        <taxon>Bacteria</taxon>
        <taxon>Pseudomonadati</taxon>
        <taxon>Gemmatimonadota</taxon>
        <taxon>Gemmatimonadia</taxon>
        <taxon>Candidatus Palauibacterales</taxon>
        <taxon>Candidatus Palauibacteraceae</taxon>
        <taxon>Candidatus Kutchimonas</taxon>
    </lineage>
</organism>
<keyword evidence="1" id="KW-0732">Signal</keyword>
<dbReference type="PIRSF" id="PIRSF002825">
    <property type="entry name" value="CfbpA"/>
    <property type="match status" value="1"/>
</dbReference>
<evidence type="ECO:0000313" key="2">
    <source>
        <dbReference type="EMBL" id="NIR74909.1"/>
    </source>
</evidence>
<dbReference type="PROSITE" id="PS51257">
    <property type="entry name" value="PROKAR_LIPOPROTEIN"/>
    <property type="match status" value="1"/>
</dbReference>
<dbReference type="SUPFAM" id="SSF53850">
    <property type="entry name" value="Periplasmic binding protein-like II"/>
    <property type="match status" value="1"/>
</dbReference>
<dbReference type="Pfam" id="PF13343">
    <property type="entry name" value="SBP_bac_6"/>
    <property type="match status" value="1"/>
</dbReference>
<gene>
    <name evidence="2" type="ORF">GWO12_07315</name>
</gene>
<accession>A0AAE5CD05</accession>
<dbReference type="Proteomes" id="UP000702544">
    <property type="component" value="Unassembled WGS sequence"/>
</dbReference>
<protein>
    <submittedName>
        <fullName evidence="2">Extracellular solute-binding protein</fullName>
    </submittedName>
</protein>
<proteinExistence type="predicted"/>
<evidence type="ECO:0000256" key="1">
    <source>
        <dbReference type="ARBA" id="ARBA00022729"/>
    </source>
</evidence>
<dbReference type="InterPro" id="IPR026045">
    <property type="entry name" value="Ferric-bd"/>
</dbReference>
<evidence type="ECO:0000313" key="3">
    <source>
        <dbReference type="Proteomes" id="UP000702544"/>
    </source>
</evidence>
<comment type="caution">
    <text evidence="2">The sequence shown here is derived from an EMBL/GenBank/DDBJ whole genome shotgun (WGS) entry which is preliminary data.</text>
</comment>